<feature type="signal peptide" evidence="1">
    <location>
        <begin position="1"/>
        <end position="26"/>
    </location>
</feature>
<feature type="chain" id="PRO_5020922069" evidence="1">
    <location>
        <begin position="27"/>
        <end position="238"/>
    </location>
</feature>
<dbReference type="InterPro" id="IPR012291">
    <property type="entry name" value="CBM2_carb-bd_dom_sf"/>
</dbReference>
<accession>A0A4Q7NQH8</accession>
<dbReference type="GO" id="GO:0005975">
    <property type="term" value="P:carbohydrate metabolic process"/>
    <property type="evidence" value="ECO:0007669"/>
    <property type="project" value="InterPro"/>
</dbReference>
<dbReference type="InterPro" id="IPR008965">
    <property type="entry name" value="CBM2/CBM3_carb-bd_dom_sf"/>
</dbReference>
<dbReference type="AlphaFoldDB" id="A0A4Q7NQH8"/>
<keyword evidence="1" id="KW-0732">Signal</keyword>
<keyword evidence="4" id="KW-1185">Reference proteome</keyword>
<dbReference type="SMART" id="SM00637">
    <property type="entry name" value="CBD_II"/>
    <property type="match status" value="1"/>
</dbReference>
<feature type="domain" description="CBM2" evidence="2">
    <location>
        <begin position="31"/>
        <end position="145"/>
    </location>
</feature>
<dbReference type="Gene3D" id="2.60.40.290">
    <property type="match status" value="1"/>
</dbReference>
<dbReference type="InterPro" id="IPR054470">
    <property type="entry name" value="FIMAH_dom"/>
</dbReference>
<dbReference type="GO" id="GO:0004553">
    <property type="term" value="F:hydrolase activity, hydrolyzing O-glycosyl compounds"/>
    <property type="evidence" value="ECO:0007669"/>
    <property type="project" value="InterPro"/>
</dbReference>
<dbReference type="Pfam" id="PF22888">
    <property type="entry name" value="FIMAH"/>
    <property type="match status" value="1"/>
</dbReference>
<evidence type="ECO:0000313" key="4">
    <source>
        <dbReference type="Proteomes" id="UP000293638"/>
    </source>
</evidence>
<dbReference type="InterPro" id="IPR001919">
    <property type="entry name" value="CBD2"/>
</dbReference>
<organism evidence="3 4">
    <name type="scientific">Motilibacter rhizosphaerae</name>
    <dbReference type="NCBI Taxonomy" id="598652"/>
    <lineage>
        <taxon>Bacteria</taxon>
        <taxon>Bacillati</taxon>
        <taxon>Actinomycetota</taxon>
        <taxon>Actinomycetes</taxon>
        <taxon>Motilibacterales</taxon>
        <taxon>Motilibacteraceae</taxon>
        <taxon>Motilibacter</taxon>
    </lineage>
</organism>
<dbReference type="PROSITE" id="PS51173">
    <property type="entry name" value="CBM2"/>
    <property type="match status" value="1"/>
</dbReference>
<evidence type="ECO:0000256" key="1">
    <source>
        <dbReference type="SAM" id="SignalP"/>
    </source>
</evidence>
<dbReference type="Pfam" id="PF00553">
    <property type="entry name" value="CBM_2"/>
    <property type="match status" value="1"/>
</dbReference>
<dbReference type="SUPFAM" id="SSF49384">
    <property type="entry name" value="Carbohydrate-binding domain"/>
    <property type="match status" value="1"/>
</dbReference>
<dbReference type="GO" id="GO:0030247">
    <property type="term" value="F:polysaccharide binding"/>
    <property type="evidence" value="ECO:0007669"/>
    <property type="project" value="UniProtKB-UniRule"/>
</dbReference>
<proteinExistence type="predicted"/>
<reference evidence="3 4" key="1">
    <citation type="submission" date="2019-02" db="EMBL/GenBank/DDBJ databases">
        <title>Genomic Encyclopedia of Type Strains, Phase IV (KMG-IV): sequencing the most valuable type-strain genomes for metagenomic binning, comparative biology and taxonomic classification.</title>
        <authorList>
            <person name="Goeker M."/>
        </authorList>
    </citation>
    <scope>NUCLEOTIDE SEQUENCE [LARGE SCALE GENOMIC DNA]</scope>
    <source>
        <strain evidence="3 4">DSM 45622</strain>
    </source>
</reference>
<dbReference type="EMBL" id="SGXD01000003">
    <property type="protein sequence ID" value="RZS87581.1"/>
    <property type="molecule type" value="Genomic_DNA"/>
</dbReference>
<dbReference type="OrthoDB" id="9801198at2"/>
<dbReference type="Proteomes" id="UP000293638">
    <property type="component" value="Unassembled WGS sequence"/>
</dbReference>
<gene>
    <name evidence="3" type="ORF">EV189_3013</name>
</gene>
<sequence>MNRTLRVSTLLATVGSVGLGATPAMAATAATQSAPTVCTAAYTVTGSWVGRHPGFTAQLRVANVGLPTLQGWSVVFTLPTSTQTVQKLWGGTAQQAGGKVTVSPASYDGTLYAHRALTLGYLGTGSGLSAIPSSVTLNGSNCPVTVHWKGLQSPAAILEGALHAQAAAGAVWGTTLTDLQHRIDQMKVDESKPRSQAQEKAHLASFITTLQAKKAKKEASPDALASLIALAQALYASL</sequence>
<evidence type="ECO:0000259" key="2">
    <source>
        <dbReference type="PROSITE" id="PS51173"/>
    </source>
</evidence>
<protein>
    <submittedName>
        <fullName evidence="3">Cellulose binding domain-containing protein</fullName>
    </submittedName>
</protein>
<name>A0A4Q7NQH8_9ACTN</name>
<evidence type="ECO:0000313" key="3">
    <source>
        <dbReference type="EMBL" id="RZS87581.1"/>
    </source>
</evidence>
<comment type="caution">
    <text evidence="3">The sequence shown here is derived from an EMBL/GenBank/DDBJ whole genome shotgun (WGS) entry which is preliminary data.</text>
</comment>